<dbReference type="InterPro" id="IPR002933">
    <property type="entry name" value="Peptidase_M20"/>
</dbReference>
<evidence type="ECO:0000256" key="2">
    <source>
        <dbReference type="ARBA" id="ARBA00022801"/>
    </source>
</evidence>
<dbReference type="SUPFAM" id="SSF53187">
    <property type="entry name" value="Zn-dependent exopeptidases"/>
    <property type="match status" value="1"/>
</dbReference>
<dbReference type="GO" id="GO:0016787">
    <property type="term" value="F:hydrolase activity"/>
    <property type="evidence" value="ECO:0007669"/>
    <property type="project" value="UniProtKB-KW"/>
</dbReference>
<dbReference type="InterPro" id="IPR050072">
    <property type="entry name" value="Peptidase_M20A"/>
</dbReference>
<reference evidence="4 5" key="1">
    <citation type="submission" date="2018-05" db="EMBL/GenBank/DDBJ databases">
        <title>Acuticoccus sediminis sp. nov., isolated from deep-sea sediment of Indian Ocean.</title>
        <authorList>
            <person name="Liu X."/>
            <person name="Lai Q."/>
            <person name="Du Y."/>
            <person name="Sun F."/>
            <person name="Zhang X."/>
            <person name="Wang S."/>
            <person name="Shao Z."/>
        </authorList>
    </citation>
    <scope>NUCLEOTIDE SEQUENCE [LARGE SCALE GENOMIC DNA]</scope>
    <source>
        <strain evidence="4 5">PTG4-2</strain>
    </source>
</reference>
<dbReference type="Gene3D" id="3.40.630.10">
    <property type="entry name" value="Zn peptidases"/>
    <property type="match status" value="1"/>
</dbReference>
<dbReference type="GO" id="GO:0046872">
    <property type="term" value="F:metal ion binding"/>
    <property type="evidence" value="ECO:0007669"/>
    <property type="project" value="UniProtKB-KW"/>
</dbReference>
<dbReference type="PANTHER" id="PTHR43808">
    <property type="entry name" value="ACETYLORNITHINE DEACETYLASE"/>
    <property type="match status" value="1"/>
</dbReference>
<dbReference type="AlphaFoldDB" id="A0A8B2NPK9"/>
<name>A0A8B2NPK9_9HYPH</name>
<dbReference type="EMBL" id="QHHQ01000003">
    <property type="protein sequence ID" value="RAI00602.1"/>
    <property type="molecule type" value="Genomic_DNA"/>
</dbReference>
<dbReference type="Pfam" id="PF07687">
    <property type="entry name" value="M20_dimer"/>
    <property type="match status" value="1"/>
</dbReference>
<dbReference type="RefSeq" id="WP_111346695.1">
    <property type="nucleotide sequence ID" value="NZ_QHHQ01000003.1"/>
</dbReference>
<gene>
    <name evidence="4" type="ORF">DLJ53_15195</name>
</gene>
<dbReference type="Proteomes" id="UP000249590">
    <property type="component" value="Unassembled WGS sequence"/>
</dbReference>
<keyword evidence="2" id="KW-0378">Hydrolase</keyword>
<keyword evidence="1" id="KW-0479">Metal-binding</keyword>
<evidence type="ECO:0000256" key="1">
    <source>
        <dbReference type="ARBA" id="ARBA00022723"/>
    </source>
</evidence>
<proteinExistence type="predicted"/>
<dbReference type="Gene3D" id="3.30.70.360">
    <property type="match status" value="1"/>
</dbReference>
<accession>A0A8B2NPK9</accession>
<protein>
    <submittedName>
        <fullName evidence="4">Peptidase M20</fullName>
    </submittedName>
</protein>
<dbReference type="Pfam" id="PF01546">
    <property type="entry name" value="Peptidase_M20"/>
    <property type="match status" value="1"/>
</dbReference>
<dbReference type="OrthoDB" id="9809784at2"/>
<feature type="domain" description="Peptidase M20 dimerisation" evidence="3">
    <location>
        <begin position="192"/>
        <end position="287"/>
    </location>
</feature>
<organism evidence="4 5">
    <name type="scientific">Acuticoccus sediminis</name>
    <dbReference type="NCBI Taxonomy" id="2184697"/>
    <lineage>
        <taxon>Bacteria</taxon>
        <taxon>Pseudomonadati</taxon>
        <taxon>Pseudomonadota</taxon>
        <taxon>Alphaproteobacteria</taxon>
        <taxon>Hyphomicrobiales</taxon>
        <taxon>Amorphaceae</taxon>
        <taxon>Acuticoccus</taxon>
    </lineage>
</organism>
<dbReference type="SUPFAM" id="SSF55031">
    <property type="entry name" value="Bacterial exopeptidase dimerisation domain"/>
    <property type="match status" value="1"/>
</dbReference>
<comment type="caution">
    <text evidence="4">The sequence shown here is derived from an EMBL/GenBank/DDBJ whole genome shotgun (WGS) entry which is preliminary data.</text>
</comment>
<evidence type="ECO:0000313" key="5">
    <source>
        <dbReference type="Proteomes" id="UP000249590"/>
    </source>
</evidence>
<dbReference type="InterPro" id="IPR036264">
    <property type="entry name" value="Bact_exopeptidase_dim_dom"/>
</dbReference>
<evidence type="ECO:0000259" key="3">
    <source>
        <dbReference type="Pfam" id="PF07687"/>
    </source>
</evidence>
<evidence type="ECO:0000313" key="4">
    <source>
        <dbReference type="EMBL" id="RAI00602.1"/>
    </source>
</evidence>
<sequence length="396" mass="41674">MTAPADAIQAAVSDSHADAVDFLQTLVRMPTENPPGDTAEAVEWLAATLETRGWEVERHPVPNPFARNYGRADITNLVVRRAFGAGPTVALAAPIDTLPVGNGWHHEPFGAEVKDGLLHGRGARDSKADIAAYVFALAALERLDGLSGSVELHITSDEETGGFLGPAFLLGQDLTKPDAVIGAGTAYQVITGQEGVLHLEVLLRGIQAHASRPQDGRDALEAAVPILARLMTLRETPGQPLTVGLIEGGRGINVVPDRVRFTVDRRIAAGEDAEAVEAGLIAAIEEAHVFPSVELECRRLLLAEPVAPTPETEAFAETVARHATAAMGQRVPIVSAPVVSGARHYALAGIPTVLYGVGPPIVGEGVDFTGDESVSLDDLEKATTAIALTLQDMLTR</sequence>
<keyword evidence="5" id="KW-1185">Reference proteome</keyword>
<dbReference type="InterPro" id="IPR011650">
    <property type="entry name" value="Peptidase_M20_dimer"/>
</dbReference>